<evidence type="ECO:0000313" key="4">
    <source>
        <dbReference type="EMBL" id="OSS47520.1"/>
    </source>
</evidence>
<protein>
    <recommendedName>
        <fullName evidence="6">Mid2 domain-containing protein</fullName>
    </recommendedName>
</protein>
<keyword evidence="2" id="KW-1133">Transmembrane helix</keyword>
<feature type="transmembrane region" description="Helical" evidence="2">
    <location>
        <begin position="217"/>
        <end position="241"/>
    </location>
</feature>
<sequence length="383" mass="39826">MSNIHAKALAASVLLTGSFAALVTPSAVTSDPTITPGPNFELFRKQNNDQYIGWVSYSGSWSSVECEAGATYYQTGGHWRCCGTTSAGCEIPQACVNGNLIYNGAVIGASTSVTLACTDVYPDPTDASFTVCNTAFMYENSQDSSPQTNVNCGVSSLNWSYYRVQPDAAKTTAISSARRSATAAASTTDSDGSADTDTATPTDISTTTEKKKSSSKAWIAGAVIGPLLGLALIALLLLFLLRRKKKSKAAAAASAPPVYAAQPQPQPHPAPTNPAPAPQYYPPPMQQQQNTGAMAPFGVADAKPTVWTPQPQSPVSQVSSPNTQSLYGGQYPQQGGYSAPSPSMSPPPPPAVVQEVGGGNFGQQGGEARPFSSELDGSEALRK</sequence>
<organism evidence="4 5">
    <name type="scientific">Epicoccum nigrum</name>
    <name type="common">Soil fungus</name>
    <name type="synonym">Epicoccum purpurascens</name>
    <dbReference type="NCBI Taxonomy" id="105696"/>
    <lineage>
        <taxon>Eukaryota</taxon>
        <taxon>Fungi</taxon>
        <taxon>Dikarya</taxon>
        <taxon>Ascomycota</taxon>
        <taxon>Pezizomycotina</taxon>
        <taxon>Dothideomycetes</taxon>
        <taxon>Pleosporomycetidae</taxon>
        <taxon>Pleosporales</taxon>
        <taxon>Pleosporineae</taxon>
        <taxon>Didymellaceae</taxon>
        <taxon>Epicoccum</taxon>
    </lineage>
</organism>
<evidence type="ECO:0000256" key="3">
    <source>
        <dbReference type="SAM" id="SignalP"/>
    </source>
</evidence>
<dbReference type="EMBL" id="KZ107848">
    <property type="protein sequence ID" value="OSS47520.1"/>
    <property type="molecule type" value="Genomic_DNA"/>
</dbReference>
<feature type="compositionally biased region" description="Low complexity" evidence="1">
    <location>
        <begin position="253"/>
        <end position="263"/>
    </location>
</feature>
<evidence type="ECO:0000256" key="1">
    <source>
        <dbReference type="SAM" id="MobiDB-lite"/>
    </source>
</evidence>
<dbReference type="InParanoid" id="A0A1Y2LUN5"/>
<accession>A0A1Y2LUN5</accession>
<feature type="compositionally biased region" description="Gly residues" evidence="1">
    <location>
        <begin position="356"/>
        <end position="365"/>
    </location>
</feature>
<feature type="chain" id="PRO_5012711511" description="Mid2 domain-containing protein" evidence="3">
    <location>
        <begin position="21"/>
        <end position="383"/>
    </location>
</feature>
<feature type="region of interest" description="Disordered" evidence="1">
    <location>
        <begin position="303"/>
        <end position="383"/>
    </location>
</feature>
<feature type="signal peptide" evidence="3">
    <location>
        <begin position="1"/>
        <end position="20"/>
    </location>
</feature>
<dbReference type="OMA" id="ISEMNTP"/>
<gene>
    <name evidence="4" type="ORF">B5807_07439</name>
</gene>
<keyword evidence="5" id="KW-1185">Reference proteome</keyword>
<dbReference type="Proteomes" id="UP000193240">
    <property type="component" value="Unassembled WGS sequence"/>
</dbReference>
<feature type="region of interest" description="Disordered" evidence="1">
    <location>
        <begin position="183"/>
        <end position="211"/>
    </location>
</feature>
<dbReference type="STRING" id="105696.A0A1Y2LUN5"/>
<keyword evidence="2" id="KW-0472">Membrane</keyword>
<evidence type="ECO:0000313" key="5">
    <source>
        <dbReference type="Proteomes" id="UP000193240"/>
    </source>
</evidence>
<evidence type="ECO:0000256" key="2">
    <source>
        <dbReference type="SAM" id="Phobius"/>
    </source>
</evidence>
<evidence type="ECO:0008006" key="6">
    <source>
        <dbReference type="Google" id="ProtNLM"/>
    </source>
</evidence>
<feature type="compositionally biased region" description="Pro residues" evidence="1">
    <location>
        <begin position="264"/>
        <end position="285"/>
    </location>
</feature>
<name>A0A1Y2LUN5_EPING</name>
<dbReference type="AlphaFoldDB" id="A0A1Y2LUN5"/>
<proteinExistence type="predicted"/>
<keyword evidence="3" id="KW-0732">Signal</keyword>
<reference evidence="4 5" key="1">
    <citation type="journal article" date="2017" name="Genome Announc.">
        <title>Genome sequence of the saprophytic ascomycete Epicoccum nigrum ICMP 19927 strain isolated from New Zealand.</title>
        <authorList>
            <person name="Fokin M."/>
            <person name="Fleetwood D."/>
            <person name="Weir B.S."/>
            <person name="Villas-Boas S.G."/>
        </authorList>
    </citation>
    <scope>NUCLEOTIDE SEQUENCE [LARGE SCALE GENOMIC DNA]</scope>
    <source>
        <strain evidence="4 5">ICMP 19927</strain>
    </source>
</reference>
<feature type="compositionally biased region" description="Low complexity" evidence="1">
    <location>
        <begin position="308"/>
        <end position="342"/>
    </location>
</feature>
<keyword evidence="2" id="KW-0812">Transmembrane</keyword>
<feature type="region of interest" description="Disordered" evidence="1">
    <location>
        <begin position="253"/>
        <end position="291"/>
    </location>
</feature>
<feature type="compositionally biased region" description="Low complexity" evidence="1">
    <location>
        <begin position="183"/>
        <end position="207"/>
    </location>
</feature>